<dbReference type="InterPro" id="IPR001753">
    <property type="entry name" value="Enoyl-CoA_hydra/iso"/>
</dbReference>
<dbReference type="AlphaFoldDB" id="A0A543PUE1"/>
<dbReference type="Gene3D" id="3.90.226.10">
    <property type="entry name" value="2-enoyl-CoA Hydratase, Chain A, domain 1"/>
    <property type="match status" value="1"/>
</dbReference>
<dbReference type="GO" id="GO:0003824">
    <property type="term" value="F:catalytic activity"/>
    <property type="evidence" value="ECO:0007669"/>
    <property type="project" value="UniProtKB-ARBA"/>
</dbReference>
<sequence length="281" mass="30737">MPTPMSTLQVTKISPGWWKITFDNPPITLYDPTVLHDFEQLVTSIEGDAELKIVTFESANPTYFMAHIDLLKVGGAAEQADHTADRPGAHGLPPWPDVLRRLENAPLVTVGVLRGRARGVGSEFLLARDVRFASRELGILSQPEIGFGFFPGGGGMERLPLAVGRARAIEIITGGEDFDADTAERYGWVNRSIPDADLDEFVTRFAERVSGFDKAPIAATKQLLNTRVRMADPTDLVETQAKFFEVSAGAEVAGHVTTFLQSGGQTDSEFELNLGRHLTRM</sequence>
<organism evidence="1 2">
    <name type="scientific">Humibacillus xanthopallidus</name>
    <dbReference type="NCBI Taxonomy" id="412689"/>
    <lineage>
        <taxon>Bacteria</taxon>
        <taxon>Bacillati</taxon>
        <taxon>Actinomycetota</taxon>
        <taxon>Actinomycetes</taxon>
        <taxon>Micrococcales</taxon>
        <taxon>Intrasporangiaceae</taxon>
        <taxon>Humibacillus</taxon>
    </lineage>
</organism>
<dbReference type="InterPro" id="IPR029045">
    <property type="entry name" value="ClpP/crotonase-like_dom_sf"/>
</dbReference>
<proteinExistence type="predicted"/>
<dbReference type="Proteomes" id="UP000320085">
    <property type="component" value="Unassembled WGS sequence"/>
</dbReference>
<evidence type="ECO:0000313" key="2">
    <source>
        <dbReference type="Proteomes" id="UP000320085"/>
    </source>
</evidence>
<dbReference type="CDD" id="cd06558">
    <property type="entry name" value="crotonase-like"/>
    <property type="match status" value="1"/>
</dbReference>
<dbReference type="RefSeq" id="WP_221630460.1">
    <property type="nucleotide sequence ID" value="NZ_BAAAQC010000005.1"/>
</dbReference>
<dbReference type="PANTHER" id="PTHR43459:SF1">
    <property type="entry name" value="EG:BACN32G11.4 PROTEIN"/>
    <property type="match status" value="1"/>
</dbReference>
<reference evidence="1 2" key="1">
    <citation type="submission" date="2019-06" db="EMBL/GenBank/DDBJ databases">
        <title>Sequencing the genomes of 1000 actinobacteria strains.</title>
        <authorList>
            <person name="Klenk H.-P."/>
        </authorList>
    </citation>
    <scope>NUCLEOTIDE SEQUENCE [LARGE SCALE GENOMIC DNA]</scope>
    <source>
        <strain evidence="1 2">DSM 21776</strain>
    </source>
</reference>
<dbReference type="SUPFAM" id="SSF52096">
    <property type="entry name" value="ClpP/crotonase"/>
    <property type="match status" value="1"/>
</dbReference>
<protein>
    <submittedName>
        <fullName evidence="1">Enoyl-CoA hydratase/carnithine racemase</fullName>
    </submittedName>
</protein>
<dbReference type="Pfam" id="PF00378">
    <property type="entry name" value="ECH_1"/>
    <property type="match status" value="1"/>
</dbReference>
<gene>
    <name evidence="1" type="ORF">FHX52_0783</name>
</gene>
<accession>A0A543PUE1</accession>
<evidence type="ECO:0000313" key="1">
    <source>
        <dbReference type="EMBL" id="TQN47676.1"/>
    </source>
</evidence>
<name>A0A543PUE1_9MICO</name>
<dbReference type="PANTHER" id="PTHR43459">
    <property type="entry name" value="ENOYL-COA HYDRATASE"/>
    <property type="match status" value="1"/>
</dbReference>
<dbReference type="EMBL" id="VFQF01000001">
    <property type="protein sequence ID" value="TQN47676.1"/>
    <property type="molecule type" value="Genomic_DNA"/>
</dbReference>
<comment type="caution">
    <text evidence="1">The sequence shown here is derived from an EMBL/GenBank/DDBJ whole genome shotgun (WGS) entry which is preliminary data.</text>
</comment>